<dbReference type="EMBL" id="CP054038">
    <property type="protein sequence ID" value="QKJ18756.1"/>
    <property type="molecule type" value="Genomic_DNA"/>
</dbReference>
<evidence type="ECO:0000256" key="1">
    <source>
        <dbReference type="SAM" id="Phobius"/>
    </source>
</evidence>
<sequence>MSEQTKRSRALIIGILVAIVAVVVVAIVAVFAGGDPAQRDPATPEGVVQRYAQAVIDGDIDGARSYLVEDAADPCDRVEPIDGAVRVTLIDTVERDDSARVSVRITSGFGSGPLGTSEFESDGVFDLDRSGDGWLIATTPWELTVCAGTGPF</sequence>
<dbReference type="SUPFAM" id="SSF54427">
    <property type="entry name" value="NTF2-like"/>
    <property type="match status" value="1"/>
</dbReference>
<evidence type="ECO:0000313" key="3">
    <source>
        <dbReference type="Proteomes" id="UP000502498"/>
    </source>
</evidence>
<organism evidence="2 3">
    <name type="scientific">Microbacterium hominis</name>
    <dbReference type="NCBI Taxonomy" id="162426"/>
    <lineage>
        <taxon>Bacteria</taxon>
        <taxon>Bacillati</taxon>
        <taxon>Actinomycetota</taxon>
        <taxon>Actinomycetes</taxon>
        <taxon>Micrococcales</taxon>
        <taxon>Microbacteriaceae</taxon>
        <taxon>Microbacterium</taxon>
    </lineage>
</organism>
<protein>
    <recommendedName>
        <fullName evidence="4">Nuclear transport factor 2 family protein</fullName>
    </recommendedName>
</protein>
<keyword evidence="1" id="KW-0812">Transmembrane</keyword>
<gene>
    <name evidence="2" type="ORF">HQM25_04725</name>
</gene>
<feature type="transmembrane region" description="Helical" evidence="1">
    <location>
        <begin position="12"/>
        <end position="34"/>
    </location>
</feature>
<evidence type="ECO:0008006" key="4">
    <source>
        <dbReference type="Google" id="ProtNLM"/>
    </source>
</evidence>
<dbReference type="Proteomes" id="UP000502498">
    <property type="component" value="Chromosome"/>
</dbReference>
<keyword evidence="1" id="KW-1133">Transmembrane helix</keyword>
<evidence type="ECO:0000313" key="2">
    <source>
        <dbReference type="EMBL" id="QKJ18756.1"/>
    </source>
</evidence>
<proteinExistence type="predicted"/>
<dbReference type="RefSeq" id="WP_172989197.1">
    <property type="nucleotide sequence ID" value="NZ_CP054038.1"/>
</dbReference>
<dbReference type="InterPro" id="IPR032710">
    <property type="entry name" value="NTF2-like_dom_sf"/>
</dbReference>
<reference evidence="2 3" key="1">
    <citation type="submission" date="2020-05" db="EMBL/GenBank/DDBJ databases">
        <title>Strain PA2F3 complete genome.</title>
        <authorList>
            <person name="Kim Y.-S."/>
            <person name="Kim S.-J."/>
            <person name="Jung H.-k."/>
            <person name="Kim S.-E."/>
            <person name="Kim K.-H."/>
        </authorList>
    </citation>
    <scope>NUCLEOTIDE SEQUENCE [LARGE SCALE GENOMIC DNA]</scope>
    <source>
        <strain evidence="2 3">PA2F3</strain>
    </source>
</reference>
<name>A0A7D4QH93_9MICO</name>
<keyword evidence="1" id="KW-0472">Membrane</keyword>
<dbReference type="AlphaFoldDB" id="A0A7D4QH93"/>
<accession>A0A7D4QH93</accession>